<evidence type="ECO:0000313" key="2">
    <source>
        <dbReference type="EMBL" id="KAK1389867.1"/>
    </source>
</evidence>
<gene>
    <name evidence="2" type="ORF">POM88_018045</name>
</gene>
<name>A0AAD8MYW1_9APIA</name>
<comment type="caution">
    <text evidence="2">The sequence shown here is derived from an EMBL/GenBank/DDBJ whole genome shotgun (WGS) entry which is preliminary data.</text>
</comment>
<feature type="region of interest" description="Disordered" evidence="1">
    <location>
        <begin position="72"/>
        <end position="100"/>
    </location>
</feature>
<feature type="compositionally biased region" description="Low complexity" evidence="1">
    <location>
        <begin position="385"/>
        <end position="398"/>
    </location>
</feature>
<proteinExistence type="predicted"/>
<dbReference type="EMBL" id="JAUIZM010000004">
    <property type="protein sequence ID" value="KAK1389867.1"/>
    <property type="molecule type" value="Genomic_DNA"/>
</dbReference>
<feature type="compositionally biased region" description="Polar residues" evidence="1">
    <location>
        <begin position="83"/>
        <end position="100"/>
    </location>
</feature>
<feature type="region of interest" description="Disordered" evidence="1">
    <location>
        <begin position="309"/>
        <end position="338"/>
    </location>
</feature>
<feature type="compositionally biased region" description="Polar residues" evidence="1">
    <location>
        <begin position="190"/>
        <end position="207"/>
    </location>
</feature>
<evidence type="ECO:0000256" key="1">
    <source>
        <dbReference type="SAM" id="MobiDB-lite"/>
    </source>
</evidence>
<reference evidence="2" key="2">
    <citation type="submission" date="2023-05" db="EMBL/GenBank/DDBJ databases">
        <authorList>
            <person name="Schelkunov M.I."/>
        </authorList>
    </citation>
    <scope>NUCLEOTIDE SEQUENCE</scope>
    <source>
        <strain evidence="2">Hsosn_3</strain>
        <tissue evidence="2">Leaf</tissue>
    </source>
</reference>
<evidence type="ECO:0000313" key="3">
    <source>
        <dbReference type="Proteomes" id="UP001237642"/>
    </source>
</evidence>
<feature type="region of interest" description="Disordered" evidence="1">
    <location>
        <begin position="178"/>
        <end position="207"/>
    </location>
</feature>
<dbReference type="Proteomes" id="UP001237642">
    <property type="component" value="Unassembled WGS sequence"/>
</dbReference>
<dbReference type="AlphaFoldDB" id="A0AAD8MYW1"/>
<reference evidence="2" key="1">
    <citation type="submission" date="2023-02" db="EMBL/GenBank/DDBJ databases">
        <title>Genome of toxic invasive species Heracleum sosnowskyi carries increased number of genes despite the absence of recent whole-genome duplications.</title>
        <authorList>
            <person name="Schelkunov M."/>
            <person name="Shtratnikova V."/>
            <person name="Makarenko M."/>
            <person name="Klepikova A."/>
            <person name="Omelchenko D."/>
            <person name="Novikova G."/>
            <person name="Obukhova E."/>
            <person name="Bogdanov V."/>
            <person name="Penin A."/>
            <person name="Logacheva M."/>
        </authorList>
    </citation>
    <scope>NUCLEOTIDE SEQUENCE</scope>
    <source>
        <strain evidence="2">Hsosn_3</strain>
        <tissue evidence="2">Leaf</tissue>
    </source>
</reference>
<sequence>MKKAKAPSQFIRTTALAFRLSVQKRRPRIVIQNNDSASININAVNFENIDPNIKTQSTIFIGNDVNQTSHVTTQGKHGYDKSSGCNRAASNSHQKSNINAPQDKYSTKRVNEIFLTPSQRRLAGVDLSVQKRRPRIVIQNNDSASININAVNFENIDPNIKTQSTIFIGNDVNQTSHVTTQGKHGYDKSSGCNRAASNSHQKSNINAPQDKYSTKRVNEIFLTPSQRRLAGVDLSGISYQSGIGRAIQRKTNINSNVNPFHLPSSRISPLKKHSSTKCDRRLLDSFNRDRCLQVNSSLNLLHRKSNNFSSDSRSYINNSSVMDANPSRSSNNKSNRDDDITVVVPELEHLDWYRSGTGSGVKNLLDAFNDVQTPEFNKGKNKPGTNSIINNQSTSTSRNEGKAPVEDDNVFQTDEILDIDESITYVEDTDFGEAQNGMLITLM</sequence>
<protein>
    <submittedName>
        <fullName evidence="2">Uncharacterized protein</fullName>
    </submittedName>
</protein>
<keyword evidence="3" id="KW-1185">Reference proteome</keyword>
<organism evidence="2 3">
    <name type="scientific">Heracleum sosnowskyi</name>
    <dbReference type="NCBI Taxonomy" id="360622"/>
    <lineage>
        <taxon>Eukaryota</taxon>
        <taxon>Viridiplantae</taxon>
        <taxon>Streptophyta</taxon>
        <taxon>Embryophyta</taxon>
        <taxon>Tracheophyta</taxon>
        <taxon>Spermatophyta</taxon>
        <taxon>Magnoliopsida</taxon>
        <taxon>eudicotyledons</taxon>
        <taxon>Gunneridae</taxon>
        <taxon>Pentapetalae</taxon>
        <taxon>asterids</taxon>
        <taxon>campanulids</taxon>
        <taxon>Apiales</taxon>
        <taxon>Apiaceae</taxon>
        <taxon>Apioideae</taxon>
        <taxon>apioid superclade</taxon>
        <taxon>Tordylieae</taxon>
        <taxon>Tordyliinae</taxon>
        <taxon>Heracleum</taxon>
    </lineage>
</organism>
<feature type="compositionally biased region" description="Low complexity" evidence="1">
    <location>
        <begin position="309"/>
        <end position="333"/>
    </location>
</feature>
<accession>A0AAD8MYW1</accession>
<feature type="region of interest" description="Disordered" evidence="1">
    <location>
        <begin position="375"/>
        <end position="407"/>
    </location>
</feature>